<dbReference type="STRING" id="1051891.A0A0C3QHY3"/>
<dbReference type="Pfam" id="PF03171">
    <property type="entry name" value="2OG-FeII_Oxy"/>
    <property type="match status" value="1"/>
</dbReference>
<dbReference type="InterPro" id="IPR027443">
    <property type="entry name" value="IPNS-like_sf"/>
</dbReference>
<organism evidence="3 4">
    <name type="scientific">Tulasnella calospora MUT 4182</name>
    <dbReference type="NCBI Taxonomy" id="1051891"/>
    <lineage>
        <taxon>Eukaryota</taxon>
        <taxon>Fungi</taxon>
        <taxon>Dikarya</taxon>
        <taxon>Basidiomycota</taxon>
        <taxon>Agaricomycotina</taxon>
        <taxon>Agaricomycetes</taxon>
        <taxon>Cantharellales</taxon>
        <taxon>Tulasnellaceae</taxon>
        <taxon>Tulasnella</taxon>
    </lineage>
</organism>
<dbReference type="PROSITE" id="PS51471">
    <property type="entry name" value="FE2OG_OXY"/>
    <property type="match status" value="1"/>
</dbReference>
<dbReference type="AlphaFoldDB" id="A0A0C3QHY3"/>
<gene>
    <name evidence="3" type="ORF">M407DRAFT_131502</name>
</gene>
<dbReference type="Proteomes" id="UP000054248">
    <property type="component" value="Unassembled WGS sequence"/>
</dbReference>
<proteinExistence type="inferred from homology"/>
<dbReference type="Gene3D" id="2.60.120.330">
    <property type="entry name" value="B-lactam Antibiotic, Isopenicillin N Synthase, Chain"/>
    <property type="match status" value="1"/>
</dbReference>
<dbReference type="PANTHER" id="PTHR47990">
    <property type="entry name" value="2-OXOGLUTARATE (2OG) AND FE(II)-DEPENDENT OXYGENASE SUPERFAMILY PROTEIN-RELATED"/>
    <property type="match status" value="1"/>
</dbReference>
<dbReference type="SUPFAM" id="SSF51197">
    <property type="entry name" value="Clavaminate synthase-like"/>
    <property type="match status" value="1"/>
</dbReference>
<dbReference type="GO" id="GO:0046872">
    <property type="term" value="F:metal ion binding"/>
    <property type="evidence" value="ECO:0007669"/>
    <property type="project" value="UniProtKB-KW"/>
</dbReference>
<dbReference type="OrthoDB" id="288590at2759"/>
<dbReference type="EMBL" id="KN822962">
    <property type="protein sequence ID" value="KIO31570.1"/>
    <property type="molecule type" value="Genomic_DNA"/>
</dbReference>
<keyword evidence="1" id="KW-0408">Iron</keyword>
<evidence type="ECO:0000313" key="3">
    <source>
        <dbReference type="EMBL" id="KIO31570.1"/>
    </source>
</evidence>
<dbReference type="InterPro" id="IPR026992">
    <property type="entry name" value="DIOX_N"/>
</dbReference>
<sequence>MATLPVISISPYVLKETSTERERLATSEALHKACRDFGFFYLDISSFASDAEMNDLMGLARKFFALPQKRKDLISIRNEDSVRGYQRLKENVTGGKADNHEAIDLYAPVDNPDKTKPLWGTNQWPSDVKYFRSTYEAWIEKMKVLGMIVMEASVLFASPPLYQVLIPSFFQSMAIGLGMTPDEWEGLKGCVDHSFWVMRIIGYPPLPDDHDGFSCGAHKDYGCLTFLLADPTQDALQVFVPRSLAAANQMASSSTIKLPKEEGTSNGVWIYANPLPGCVVCNIGEMWEVWTRGMYKSTLHRVIHRGNNYRVSLPFFFEPNFDALVKPLAAVVRAQEASGEKIDNDIYTPVVYGEFLKSKVTNNFSETTPATARL</sequence>
<reference evidence="4" key="2">
    <citation type="submission" date="2015-01" db="EMBL/GenBank/DDBJ databases">
        <title>Evolutionary Origins and Diversification of the Mycorrhizal Mutualists.</title>
        <authorList>
            <consortium name="DOE Joint Genome Institute"/>
            <consortium name="Mycorrhizal Genomics Consortium"/>
            <person name="Kohler A."/>
            <person name="Kuo A."/>
            <person name="Nagy L.G."/>
            <person name="Floudas D."/>
            <person name="Copeland A."/>
            <person name="Barry K.W."/>
            <person name="Cichocki N."/>
            <person name="Veneault-Fourrey C."/>
            <person name="LaButti K."/>
            <person name="Lindquist E.A."/>
            <person name="Lipzen A."/>
            <person name="Lundell T."/>
            <person name="Morin E."/>
            <person name="Murat C."/>
            <person name="Riley R."/>
            <person name="Ohm R."/>
            <person name="Sun H."/>
            <person name="Tunlid A."/>
            <person name="Henrissat B."/>
            <person name="Grigoriev I.V."/>
            <person name="Hibbett D.S."/>
            <person name="Martin F."/>
        </authorList>
    </citation>
    <scope>NUCLEOTIDE SEQUENCE [LARGE SCALE GENOMIC DNA]</scope>
    <source>
        <strain evidence="4">MUT 4182</strain>
    </source>
</reference>
<evidence type="ECO:0000256" key="1">
    <source>
        <dbReference type="RuleBase" id="RU003682"/>
    </source>
</evidence>
<dbReference type="InterPro" id="IPR050231">
    <property type="entry name" value="Iron_ascorbate_oxido_reductase"/>
</dbReference>
<protein>
    <recommendedName>
        <fullName evidence="2">Fe2OG dioxygenase domain-containing protein</fullName>
    </recommendedName>
</protein>
<accession>A0A0C3QHY3</accession>
<evidence type="ECO:0000259" key="2">
    <source>
        <dbReference type="PROSITE" id="PS51471"/>
    </source>
</evidence>
<feature type="domain" description="Fe2OG dioxygenase" evidence="2">
    <location>
        <begin position="194"/>
        <end position="319"/>
    </location>
</feature>
<reference evidence="3 4" key="1">
    <citation type="submission" date="2014-04" db="EMBL/GenBank/DDBJ databases">
        <authorList>
            <consortium name="DOE Joint Genome Institute"/>
            <person name="Kuo A."/>
            <person name="Girlanda M."/>
            <person name="Perotto S."/>
            <person name="Kohler A."/>
            <person name="Nagy L.G."/>
            <person name="Floudas D."/>
            <person name="Copeland A."/>
            <person name="Barry K.W."/>
            <person name="Cichocki N."/>
            <person name="Veneault-Fourrey C."/>
            <person name="LaButti K."/>
            <person name="Lindquist E.A."/>
            <person name="Lipzen A."/>
            <person name="Lundell T."/>
            <person name="Morin E."/>
            <person name="Murat C."/>
            <person name="Sun H."/>
            <person name="Tunlid A."/>
            <person name="Henrissat B."/>
            <person name="Grigoriev I.V."/>
            <person name="Hibbett D.S."/>
            <person name="Martin F."/>
            <person name="Nordberg H.P."/>
            <person name="Cantor M.N."/>
            <person name="Hua S.X."/>
        </authorList>
    </citation>
    <scope>NUCLEOTIDE SEQUENCE [LARGE SCALE GENOMIC DNA]</scope>
    <source>
        <strain evidence="3 4">MUT 4182</strain>
    </source>
</reference>
<dbReference type="Pfam" id="PF14226">
    <property type="entry name" value="DIOX_N"/>
    <property type="match status" value="1"/>
</dbReference>
<dbReference type="HOGENOM" id="CLU_010119_6_0_1"/>
<evidence type="ECO:0000313" key="4">
    <source>
        <dbReference type="Proteomes" id="UP000054248"/>
    </source>
</evidence>
<keyword evidence="1" id="KW-0560">Oxidoreductase</keyword>
<dbReference type="GO" id="GO:0016491">
    <property type="term" value="F:oxidoreductase activity"/>
    <property type="evidence" value="ECO:0007669"/>
    <property type="project" value="UniProtKB-KW"/>
</dbReference>
<name>A0A0C3QHY3_9AGAM</name>
<dbReference type="InterPro" id="IPR005123">
    <property type="entry name" value="Oxoglu/Fe-dep_dioxygenase_dom"/>
</dbReference>
<comment type="similarity">
    <text evidence="1">Belongs to the iron/ascorbate-dependent oxidoreductase family.</text>
</comment>
<dbReference type="InterPro" id="IPR044861">
    <property type="entry name" value="IPNS-like_FE2OG_OXY"/>
</dbReference>
<keyword evidence="4" id="KW-1185">Reference proteome</keyword>
<keyword evidence="1" id="KW-0479">Metal-binding</keyword>